<protein>
    <submittedName>
        <fullName evidence="1">Uncharacterized protein</fullName>
    </submittedName>
</protein>
<keyword evidence="2" id="KW-1185">Reference proteome</keyword>
<gene>
    <name evidence="1" type="ORF">CITCOLO1_LOCUS11112</name>
</gene>
<evidence type="ECO:0000313" key="1">
    <source>
        <dbReference type="EMBL" id="CAK9319120.1"/>
    </source>
</evidence>
<dbReference type="EMBL" id="OZ021737">
    <property type="protein sequence ID" value="CAK9319120.1"/>
    <property type="molecule type" value="Genomic_DNA"/>
</dbReference>
<name>A0ABP0YHJ5_9ROSI</name>
<dbReference type="InterPro" id="IPR027408">
    <property type="entry name" value="PNPase/RNase_PH_dom_sf"/>
</dbReference>
<proteinExistence type="predicted"/>
<evidence type="ECO:0000313" key="2">
    <source>
        <dbReference type="Proteomes" id="UP001642487"/>
    </source>
</evidence>
<sequence>MSQELKSTNERSSTAYTFFLMLLFQSTTRSAYINAATVALATAGISMSDNVTSCTAGYLNDASLVGNLFLRTLIQFDAKTCEETFRDRFEGLVLVAMMSL</sequence>
<accession>A0ABP0YHJ5</accession>
<reference evidence="1 2" key="1">
    <citation type="submission" date="2024-03" db="EMBL/GenBank/DDBJ databases">
        <authorList>
            <person name="Gkanogiannis A."/>
            <person name="Becerra Lopez-Lavalle L."/>
        </authorList>
    </citation>
    <scope>NUCLEOTIDE SEQUENCE [LARGE SCALE GENOMIC DNA]</scope>
</reference>
<dbReference type="Proteomes" id="UP001642487">
    <property type="component" value="Chromosome 3"/>
</dbReference>
<dbReference type="Gene3D" id="3.30.230.70">
    <property type="entry name" value="GHMP Kinase, N-terminal domain"/>
    <property type="match status" value="1"/>
</dbReference>
<organism evidence="1 2">
    <name type="scientific">Citrullus colocynthis</name>
    <name type="common">colocynth</name>
    <dbReference type="NCBI Taxonomy" id="252529"/>
    <lineage>
        <taxon>Eukaryota</taxon>
        <taxon>Viridiplantae</taxon>
        <taxon>Streptophyta</taxon>
        <taxon>Embryophyta</taxon>
        <taxon>Tracheophyta</taxon>
        <taxon>Spermatophyta</taxon>
        <taxon>Magnoliopsida</taxon>
        <taxon>eudicotyledons</taxon>
        <taxon>Gunneridae</taxon>
        <taxon>Pentapetalae</taxon>
        <taxon>rosids</taxon>
        <taxon>fabids</taxon>
        <taxon>Cucurbitales</taxon>
        <taxon>Cucurbitaceae</taxon>
        <taxon>Benincaseae</taxon>
        <taxon>Citrullus</taxon>
    </lineage>
</organism>